<evidence type="ECO:0000259" key="1">
    <source>
        <dbReference type="Pfam" id="PF08721"/>
    </source>
</evidence>
<comment type="caution">
    <text evidence="3">The sequence shown here is derived from an EMBL/GenBank/DDBJ whole genome shotgun (WGS) entry which is preliminary data.</text>
</comment>
<proteinExistence type="predicted"/>
<organism evidence="3 4">
    <name type="scientific">Photobacterium carnosum</name>
    <dbReference type="NCBI Taxonomy" id="2023717"/>
    <lineage>
        <taxon>Bacteria</taxon>
        <taxon>Pseudomonadati</taxon>
        <taxon>Pseudomonadota</taxon>
        <taxon>Gammaproteobacteria</taxon>
        <taxon>Vibrionales</taxon>
        <taxon>Vibrionaceae</taxon>
        <taxon>Photobacterium</taxon>
    </lineage>
</organism>
<reference evidence="3 4" key="1">
    <citation type="journal article" date="2018" name="Syst. Appl. Microbiol.">
        <title>Photobacterium carnosum sp. nov., isolated from spoiled modified atmosphere packaged poultry meat.</title>
        <authorList>
            <person name="Hilgarth M."/>
            <person name="Fuertes S."/>
            <person name="Ehrmann M."/>
            <person name="Vogel R.F."/>
        </authorList>
    </citation>
    <scope>NUCLEOTIDE SEQUENCE [LARGE SCALE GENOMIC DNA]</scope>
    <source>
        <strain evidence="3 4">TMW 2.2021</strain>
    </source>
</reference>
<evidence type="ECO:0008006" key="5">
    <source>
        <dbReference type="Google" id="ProtNLM"/>
    </source>
</evidence>
<dbReference type="InterPro" id="IPR014832">
    <property type="entry name" value="TnsA_C"/>
</dbReference>
<dbReference type="Proteomes" id="UP000234420">
    <property type="component" value="Unassembled WGS sequence"/>
</dbReference>
<evidence type="ECO:0000259" key="2">
    <source>
        <dbReference type="Pfam" id="PF08722"/>
    </source>
</evidence>
<name>A0A2N4UWL2_9GAMM</name>
<evidence type="ECO:0000313" key="4">
    <source>
        <dbReference type="Proteomes" id="UP000234420"/>
    </source>
</evidence>
<dbReference type="Pfam" id="PF08722">
    <property type="entry name" value="Tn7_TnsA-like_N"/>
    <property type="match status" value="1"/>
</dbReference>
<accession>A0A2N4UWL2</accession>
<feature type="domain" description="TnsA endonuclease N-terminal" evidence="2">
    <location>
        <begin position="45"/>
        <end position="124"/>
    </location>
</feature>
<dbReference type="InterPro" id="IPR014833">
    <property type="entry name" value="TnsA_N"/>
</dbReference>
<protein>
    <recommendedName>
        <fullName evidence="5">Heteromeric transposase endonuclease subunit TnsA</fullName>
    </recommendedName>
</protein>
<sequence>MFKHQARKIKPTRRSVSGVISYKKKPLAYESTLERDFIIYHAFREDVKNITPQPVKIPFNKNGRTYRYTPDYYVELDAKSGKSFIAEVKPKREWQLNWRDWSDKWKAAKLYCKEKGIRFIIFDEDRIRHEALDNINFLRTYETIRINNEEVEVILTDIKQRGITSVDYILERYFKSKLYRHDGQALVWHLMANKQIGFDIWDDVKDPQMEVWHVGH</sequence>
<dbReference type="GeneID" id="69966821"/>
<evidence type="ECO:0000313" key="3">
    <source>
        <dbReference type="EMBL" id="PLC59407.1"/>
    </source>
</evidence>
<dbReference type="Pfam" id="PF08721">
    <property type="entry name" value="Tn7_Tnp_TnsA_C"/>
    <property type="match status" value="1"/>
</dbReference>
<dbReference type="AlphaFoldDB" id="A0A2N4UWL2"/>
<dbReference type="RefSeq" id="WP_101767608.1">
    <property type="nucleotide sequence ID" value="NZ_BPPU01000001.1"/>
</dbReference>
<gene>
    <name evidence="3" type="ORF">CIK00_03815</name>
</gene>
<dbReference type="EMBL" id="NPIB01000002">
    <property type="protein sequence ID" value="PLC59407.1"/>
    <property type="molecule type" value="Genomic_DNA"/>
</dbReference>
<keyword evidence="4" id="KW-1185">Reference proteome</keyword>
<feature type="domain" description="TnsA endonuclease C-terminal" evidence="1">
    <location>
        <begin position="127"/>
        <end position="200"/>
    </location>
</feature>